<gene>
    <name evidence="7" type="ORF">CHLNCDRAFT_138180</name>
</gene>
<dbReference type="OrthoDB" id="408899at2759"/>
<proteinExistence type="predicted"/>
<dbReference type="GeneID" id="17358917"/>
<dbReference type="EMBL" id="GL433836">
    <property type="protein sequence ID" value="EFN59220.1"/>
    <property type="molecule type" value="Genomic_DNA"/>
</dbReference>
<dbReference type="KEGG" id="cvr:CHLNCDRAFT_138180"/>
<evidence type="ECO:0000256" key="3">
    <source>
        <dbReference type="ARBA" id="ARBA00022982"/>
    </source>
</evidence>
<evidence type="ECO:0000259" key="6">
    <source>
        <dbReference type="PROSITE" id="PS50903"/>
    </source>
</evidence>
<dbReference type="RefSeq" id="XP_005851322.1">
    <property type="nucleotide sequence ID" value="XM_005851260.1"/>
</dbReference>
<keyword evidence="1" id="KW-0813">Transport</keyword>
<name>E1Z3R4_CHLVA</name>
<dbReference type="GO" id="GO:0005506">
    <property type="term" value="F:iron ion binding"/>
    <property type="evidence" value="ECO:0007669"/>
    <property type="project" value="InterPro"/>
</dbReference>
<keyword evidence="3" id="KW-0249">Electron transport</keyword>
<evidence type="ECO:0000313" key="8">
    <source>
        <dbReference type="Proteomes" id="UP000008141"/>
    </source>
</evidence>
<feature type="transmembrane region" description="Helical" evidence="5">
    <location>
        <begin position="114"/>
        <end position="133"/>
    </location>
</feature>
<dbReference type="CDD" id="cd00730">
    <property type="entry name" value="rubredoxin"/>
    <property type="match status" value="1"/>
</dbReference>
<sequence>MSAIAIIPGAGAARLAVGRRAPFKSGVSVTVSARAATSKAYICVDCGYIYDGSDGAFEKLPNSYRCPVCSAPKRRFKPYTGGTGRNDAKSMNARYDKLQRGEGLAKGGGGDNSGLLVGVAAGAVALAGLYLYLSSVYN</sequence>
<feature type="domain" description="Rubredoxin-like" evidence="6">
    <location>
        <begin position="38"/>
        <end position="79"/>
    </location>
</feature>
<evidence type="ECO:0000256" key="5">
    <source>
        <dbReference type="SAM" id="Phobius"/>
    </source>
</evidence>
<keyword evidence="5" id="KW-1133">Transmembrane helix</keyword>
<reference evidence="7 8" key="1">
    <citation type="journal article" date="2010" name="Plant Cell">
        <title>The Chlorella variabilis NC64A genome reveals adaptation to photosymbiosis, coevolution with viruses, and cryptic sex.</title>
        <authorList>
            <person name="Blanc G."/>
            <person name="Duncan G."/>
            <person name="Agarkova I."/>
            <person name="Borodovsky M."/>
            <person name="Gurnon J."/>
            <person name="Kuo A."/>
            <person name="Lindquist E."/>
            <person name="Lucas S."/>
            <person name="Pangilinan J."/>
            <person name="Polle J."/>
            <person name="Salamov A."/>
            <person name="Terry A."/>
            <person name="Yamada T."/>
            <person name="Dunigan D.D."/>
            <person name="Grigoriev I.V."/>
            <person name="Claverie J.M."/>
            <person name="Van Etten J.L."/>
        </authorList>
    </citation>
    <scope>NUCLEOTIDE SEQUENCE [LARGE SCALE GENOMIC DNA]</scope>
    <source>
        <strain evidence="7 8">NC64A</strain>
    </source>
</reference>
<dbReference type="Gene3D" id="2.20.28.10">
    <property type="match status" value="1"/>
</dbReference>
<protein>
    <recommendedName>
        <fullName evidence="6">Rubredoxin-like domain-containing protein</fullName>
    </recommendedName>
</protein>
<dbReference type="SUPFAM" id="SSF57802">
    <property type="entry name" value="Rubredoxin-like"/>
    <property type="match status" value="1"/>
</dbReference>
<dbReference type="InParanoid" id="E1Z3R4"/>
<keyword evidence="8" id="KW-1185">Reference proteome</keyword>
<accession>E1Z3R4</accession>
<dbReference type="eggNOG" id="ENOG502RZUV">
    <property type="taxonomic scope" value="Eukaryota"/>
</dbReference>
<dbReference type="AlphaFoldDB" id="E1Z3R4"/>
<evidence type="ECO:0000256" key="1">
    <source>
        <dbReference type="ARBA" id="ARBA00022448"/>
    </source>
</evidence>
<dbReference type="OMA" id="APKFAMR"/>
<keyword evidence="2" id="KW-0479">Metal-binding</keyword>
<dbReference type="InterPro" id="IPR024934">
    <property type="entry name" value="Rubredoxin-like_dom"/>
</dbReference>
<keyword evidence="5" id="KW-0812">Transmembrane</keyword>
<keyword evidence="5" id="KW-0472">Membrane</keyword>
<keyword evidence="4" id="KW-0408">Iron</keyword>
<evidence type="ECO:0000256" key="2">
    <source>
        <dbReference type="ARBA" id="ARBA00022723"/>
    </source>
</evidence>
<evidence type="ECO:0000256" key="4">
    <source>
        <dbReference type="ARBA" id="ARBA00023004"/>
    </source>
</evidence>
<dbReference type="InterPro" id="IPR024935">
    <property type="entry name" value="Rubredoxin_dom"/>
</dbReference>
<dbReference type="Proteomes" id="UP000008141">
    <property type="component" value="Unassembled WGS sequence"/>
</dbReference>
<dbReference type="PANTHER" id="PTHR48136:SF1">
    <property type="entry name" value="RUBREDOXIN-LIKE SUPERFAMILY PROTEIN"/>
    <property type="match status" value="1"/>
</dbReference>
<organism evidence="8">
    <name type="scientific">Chlorella variabilis</name>
    <name type="common">Green alga</name>
    <dbReference type="NCBI Taxonomy" id="554065"/>
    <lineage>
        <taxon>Eukaryota</taxon>
        <taxon>Viridiplantae</taxon>
        <taxon>Chlorophyta</taxon>
        <taxon>core chlorophytes</taxon>
        <taxon>Trebouxiophyceae</taxon>
        <taxon>Chlorellales</taxon>
        <taxon>Chlorellaceae</taxon>
        <taxon>Chlorella clade</taxon>
        <taxon>Chlorella</taxon>
    </lineage>
</organism>
<dbReference type="FunCoup" id="E1Z3R4">
    <property type="interactions" value="537"/>
</dbReference>
<evidence type="ECO:0000313" key="7">
    <source>
        <dbReference type="EMBL" id="EFN59220.1"/>
    </source>
</evidence>
<dbReference type="PROSITE" id="PS50903">
    <property type="entry name" value="RUBREDOXIN_LIKE"/>
    <property type="match status" value="1"/>
</dbReference>
<dbReference type="PANTHER" id="PTHR48136">
    <property type="entry name" value="RUBREDOXIN-LIKE SUPERFAMILY PROTEIN"/>
    <property type="match status" value="1"/>
</dbReference>